<evidence type="ECO:0000313" key="3">
    <source>
        <dbReference type="EMBL" id="TPX44598.1"/>
    </source>
</evidence>
<name>A0A507CH95_9FUNG</name>
<sequence length="795" mass="85482">MASLLKWTDDEGDVILGDNGLVGIPDHADDDDLDNLEWAQDSLDPLDHQPPHESVLEDAFSCNDRPHVSPHSAASTTIHDPPPGLSSTPPLLYHGTKSVDLDNDMLDADFDLPDTLVLKLVTAGNSDCYNDITRHLAPDQLLIPTPPQPVNDYEQVISSPPTPQKHPIAHKPLSLPADDITFDDLSDALGPDDPGILSIASTPTLNQLPLPHHHGIHHQIYHHGAGLYAHHHRRYLSPSPTPSSNASVRASESEDEGFDDVDFPDAFDPSRAILSLAARSTQAHNSPFDDPGGSNLLGLGNDHDEDTDDPTAGLVIPDDQALLTSPIKGSSDADMTPFDDGSGSPTTISAFTSCEPIADVSAAAGSFGSGSTSANPTISNSSVRTPLQINTTSLNDHQQKSLPSPQTPNNSKTPIPKRDGISRRVPVTKSTRQSLTPSSSVRTSRTISTSSPSTSHFQRISSQTLRSKADSTGSKIMKKPKAKTVYGDGTELDGIEDLPVASASAKYKSQNNRFSSSNSIKISSSKLSAAPHTPLSQSFANRSVRRQTPPGSTMPQTIPRVVTSSPIPPVMPSRSANTSSSSLASSSGVPPRVPGPQTSVIANKKTLKRQKKVVVGHIQPIGQNPGGGKSAAALTKANTGMVYNPILQKWEGNEDVLKDFDRVTPVKPLLIRNIGGHKRSAIENGMVFDPVKMCWLGNDQYDPFADIANLSLVDVVAVAPSAESMSCNPHTNQRNQPISSEVETEFDIPDDFKTRLLMMENRHKLFVGNWYPRAMHESKSIATDTSKAHLYELWR</sequence>
<evidence type="ECO:0000313" key="4">
    <source>
        <dbReference type="Proteomes" id="UP000317494"/>
    </source>
</evidence>
<dbReference type="GO" id="GO:1990334">
    <property type="term" value="C:Bfa1-Bub2 complex"/>
    <property type="evidence" value="ECO:0007669"/>
    <property type="project" value="InterPro"/>
</dbReference>
<proteinExistence type="predicted"/>
<dbReference type="InterPro" id="IPR034586">
    <property type="entry name" value="Bfa1/Byr4"/>
</dbReference>
<comment type="caution">
    <text evidence="2">The sequence shown here is derived from an EMBL/GenBank/DDBJ whole genome shotgun (WGS) entry which is preliminary data.</text>
</comment>
<feature type="compositionally biased region" description="Polar residues" evidence="1">
    <location>
        <begin position="456"/>
        <end position="474"/>
    </location>
</feature>
<reference evidence="4 5" key="1">
    <citation type="journal article" date="2019" name="Sci. Rep.">
        <title>Comparative genomics of chytrid fungi reveal insights into the obligate biotrophic and pathogenic lifestyle of Synchytrium endobioticum.</title>
        <authorList>
            <person name="van de Vossenberg B.T.L.H."/>
            <person name="Warris S."/>
            <person name="Nguyen H.D.T."/>
            <person name="van Gent-Pelzer M.P.E."/>
            <person name="Joly D.L."/>
            <person name="van de Geest H.C."/>
            <person name="Bonants P.J.M."/>
            <person name="Smith D.S."/>
            <person name="Levesque C.A."/>
            <person name="van der Lee T.A.J."/>
        </authorList>
    </citation>
    <scope>NUCLEOTIDE SEQUENCE [LARGE SCALE GENOMIC DNA]</scope>
    <source>
        <strain evidence="2 5">LEV6574</strain>
        <strain evidence="3 4">MB42</strain>
    </source>
</reference>
<dbReference type="EMBL" id="QEAN01000169">
    <property type="protein sequence ID" value="TPX44598.1"/>
    <property type="molecule type" value="Genomic_DNA"/>
</dbReference>
<dbReference type="STRING" id="286115.A0A507CH95"/>
<feature type="region of interest" description="Disordered" evidence="1">
    <location>
        <begin position="282"/>
        <end position="350"/>
    </location>
</feature>
<dbReference type="OrthoDB" id="19159at2759"/>
<dbReference type="EMBL" id="QEAM01000553">
    <property type="protein sequence ID" value="TPX38871.1"/>
    <property type="molecule type" value="Genomic_DNA"/>
</dbReference>
<feature type="region of interest" description="Disordered" evidence="1">
    <location>
        <begin position="62"/>
        <end position="91"/>
    </location>
</feature>
<evidence type="ECO:0000313" key="2">
    <source>
        <dbReference type="EMBL" id="TPX38871.1"/>
    </source>
</evidence>
<dbReference type="AlphaFoldDB" id="A0A507CH95"/>
<gene>
    <name evidence="2" type="ORF">SeLEV6574_g07557</name>
    <name evidence="3" type="ORF">SeMB42_g04267</name>
</gene>
<feature type="compositionally biased region" description="Polar residues" evidence="1">
    <location>
        <begin position="394"/>
        <end position="413"/>
    </location>
</feature>
<dbReference type="Proteomes" id="UP000320475">
    <property type="component" value="Unassembled WGS sequence"/>
</dbReference>
<dbReference type="GO" id="GO:0001100">
    <property type="term" value="P:negative regulation of exit from mitosis"/>
    <property type="evidence" value="ECO:0007669"/>
    <property type="project" value="InterPro"/>
</dbReference>
<accession>A0A507CH95</accession>
<organism evidence="2 5">
    <name type="scientific">Synchytrium endobioticum</name>
    <dbReference type="NCBI Taxonomy" id="286115"/>
    <lineage>
        <taxon>Eukaryota</taxon>
        <taxon>Fungi</taxon>
        <taxon>Fungi incertae sedis</taxon>
        <taxon>Chytridiomycota</taxon>
        <taxon>Chytridiomycota incertae sedis</taxon>
        <taxon>Chytridiomycetes</taxon>
        <taxon>Synchytriales</taxon>
        <taxon>Synchytriaceae</taxon>
        <taxon>Synchytrium</taxon>
    </lineage>
</organism>
<feature type="region of interest" description="Disordered" evidence="1">
    <location>
        <begin position="394"/>
        <end position="493"/>
    </location>
</feature>
<evidence type="ECO:0000256" key="1">
    <source>
        <dbReference type="SAM" id="MobiDB-lite"/>
    </source>
</evidence>
<dbReference type="Proteomes" id="UP000317494">
    <property type="component" value="Unassembled WGS sequence"/>
</dbReference>
<dbReference type="VEuPathDB" id="FungiDB:SeMB42_g04267"/>
<feature type="region of interest" description="Disordered" evidence="1">
    <location>
        <begin position="234"/>
        <end position="258"/>
    </location>
</feature>
<protein>
    <submittedName>
        <fullName evidence="2">Uncharacterized protein</fullName>
    </submittedName>
</protein>
<keyword evidence="4" id="KW-1185">Reference proteome</keyword>
<feature type="compositionally biased region" description="Low complexity" evidence="1">
    <location>
        <begin position="434"/>
        <end position="455"/>
    </location>
</feature>
<evidence type="ECO:0000313" key="5">
    <source>
        <dbReference type="Proteomes" id="UP000320475"/>
    </source>
</evidence>
<dbReference type="GO" id="GO:0005096">
    <property type="term" value="F:GTPase activator activity"/>
    <property type="evidence" value="ECO:0007669"/>
    <property type="project" value="InterPro"/>
</dbReference>
<dbReference type="GO" id="GO:0044732">
    <property type="term" value="C:mitotic spindle pole body"/>
    <property type="evidence" value="ECO:0007669"/>
    <property type="project" value="TreeGrafter"/>
</dbReference>
<dbReference type="PANTHER" id="PTHR35140:SF1">
    <property type="entry name" value="MITOTIC CHECK POINT PROTEIN BFA1"/>
    <property type="match status" value="1"/>
</dbReference>
<dbReference type="PANTHER" id="PTHR35140">
    <property type="entry name" value="MITOTIC CHECK POINT PROTEIN BFA1"/>
    <property type="match status" value="1"/>
</dbReference>
<feature type="region of interest" description="Disordered" evidence="1">
    <location>
        <begin position="524"/>
        <end position="598"/>
    </location>
</feature>
<feature type="compositionally biased region" description="Low complexity" evidence="1">
    <location>
        <begin position="573"/>
        <end position="590"/>
    </location>
</feature>